<comment type="caution">
    <text evidence="9">The sequence shown here is derived from an EMBL/GenBank/DDBJ whole genome shotgun (WGS) entry which is preliminary data.</text>
</comment>
<dbReference type="GO" id="GO:0046872">
    <property type="term" value="F:metal ion binding"/>
    <property type="evidence" value="ECO:0007669"/>
    <property type="project" value="UniProtKB-KW"/>
</dbReference>
<evidence type="ECO:0000256" key="7">
    <source>
        <dbReference type="ARBA" id="ARBA00023601"/>
    </source>
</evidence>
<keyword evidence="3" id="KW-0949">S-adenosyl-L-methionine</keyword>
<evidence type="ECO:0000256" key="4">
    <source>
        <dbReference type="ARBA" id="ARBA00022723"/>
    </source>
</evidence>
<comment type="similarity">
    <text evidence="7">Belongs to the radical SAM superfamily. Anaerobic sulfatase-maturating enzyme family.</text>
</comment>
<dbReference type="InterPro" id="IPR058240">
    <property type="entry name" value="rSAM_sf"/>
</dbReference>
<dbReference type="SFLD" id="SFLDF00285">
    <property type="entry name" value="anaerobic_Ser-type_sulfatase-m"/>
    <property type="match status" value="1"/>
</dbReference>
<feature type="domain" description="Radical SAM core" evidence="8">
    <location>
        <begin position="5"/>
        <end position="254"/>
    </location>
</feature>
<dbReference type="GO" id="GO:0051539">
    <property type="term" value="F:4 iron, 4 sulfur cluster binding"/>
    <property type="evidence" value="ECO:0007669"/>
    <property type="project" value="UniProtKB-KW"/>
</dbReference>
<dbReference type="InterPro" id="IPR013785">
    <property type="entry name" value="Aldolase_TIM"/>
</dbReference>
<dbReference type="InterPro" id="IPR007197">
    <property type="entry name" value="rSAM"/>
</dbReference>
<organism evidence="9 10">
    <name type="scientific">Vibrio splendidus</name>
    <dbReference type="NCBI Taxonomy" id="29497"/>
    <lineage>
        <taxon>Bacteria</taxon>
        <taxon>Pseudomonadati</taxon>
        <taxon>Pseudomonadota</taxon>
        <taxon>Gammaproteobacteria</taxon>
        <taxon>Vibrionales</taxon>
        <taxon>Vibrionaceae</taxon>
        <taxon>Vibrio</taxon>
    </lineage>
</organism>
<dbReference type="SFLD" id="SFLDS00029">
    <property type="entry name" value="Radical_SAM"/>
    <property type="match status" value="1"/>
</dbReference>
<dbReference type="SUPFAM" id="SSF102114">
    <property type="entry name" value="Radical SAM enzymes"/>
    <property type="match status" value="1"/>
</dbReference>
<dbReference type="RefSeq" id="WP_054545926.1">
    <property type="nucleotide sequence ID" value="NZ_LIZK01000001.1"/>
</dbReference>
<dbReference type="GO" id="GO:0016491">
    <property type="term" value="F:oxidoreductase activity"/>
    <property type="evidence" value="ECO:0007669"/>
    <property type="project" value="InterPro"/>
</dbReference>
<dbReference type="SFLD" id="SFLDG01386">
    <property type="entry name" value="main_SPASM_domain-containing"/>
    <property type="match status" value="1"/>
</dbReference>
<keyword evidence="5" id="KW-0408">Iron</keyword>
<dbReference type="SFLD" id="SFLDG01067">
    <property type="entry name" value="SPASM/twitch_domain_containing"/>
    <property type="match status" value="1"/>
</dbReference>
<evidence type="ECO:0000256" key="3">
    <source>
        <dbReference type="ARBA" id="ARBA00022691"/>
    </source>
</evidence>
<dbReference type="EMBL" id="LIZK01000001">
    <property type="protein sequence ID" value="KPL96246.1"/>
    <property type="molecule type" value="Genomic_DNA"/>
</dbReference>
<dbReference type="SFLD" id="SFLDG01072">
    <property type="entry name" value="dehydrogenase_like"/>
    <property type="match status" value="1"/>
</dbReference>
<protein>
    <submittedName>
        <fullName evidence="9">Anaerobic sulfatase maturase</fullName>
    </submittedName>
</protein>
<dbReference type="AlphaFoldDB" id="A0A837P3X1"/>
<dbReference type="Proteomes" id="UP000050463">
    <property type="component" value="Unassembled WGS sequence"/>
</dbReference>
<keyword evidence="6" id="KW-0411">Iron-sulfur</keyword>
<dbReference type="SFLD" id="SFLDG01384">
    <property type="entry name" value="thioether_bond_formation_requi"/>
    <property type="match status" value="1"/>
</dbReference>
<dbReference type="CDD" id="cd01335">
    <property type="entry name" value="Radical_SAM"/>
    <property type="match status" value="1"/>
</dbReference>
<dbReference type="NCBIfam" id="TIGR04085">
    <property type="entry name" value="rSAM_more_4Fe4S"/>
    <property type="match status" value="1"/>
</dbReference>
<dbReference type="InterPro" id="IPR034491">
    <property type="entry name" value="Anaerob_Ser_sulfatase-maturase"/>
</dbReference>
<evidence type="ECO:0000256" key="1">
    <source>
        <dbReference type="ARBA" id="ARBA00001966"/>
    </source>
</evidence>
<dbReference type="Pfam" id="PF04055">
    <property type="entry name" value="Radical_SAM"/>
    <property type="match status" value="1"/>
</dbReference>
<reference evidence="9 10" key="1">
    <citation type="submission" date="2015-08" db="EMBL/GenBank/DDBJ databases">
        <title>Draft Genome Sequence of Vibrio splendidus UCD-SED7.</title>
        <authorList>
            <person name="Lee R.D."/>
            <person name="Lang J.M."/>
            <person name="Coil D.A."/>
            <person name="Jospin G."/>
            <person name="Eisen J.A."/>
        </authorList>
    </citation>
    <scope>NUCLEOTIDE SEQUENCE [LARGE SCALE GENOMIC DNA]</scope>
    <source>
        <strain evidence="9 10">UCD-SED7</strain>
    </source>
</reference>
<proteinExistence type="inferred from homology"/>
<evidence type="ECO:0000256" key="5">
    <source>
        <dbReference type="ARBA" id="ARBA00023004"/>
    </source>
</evidence>
<dbReference type="CDD" id="cd21120">
    <property type="entry name" value="SPASM_anSME"/>
    <property type="match status" value="1"/>
</dbReference>
<sequence length="415" mass="46729">MGIDTFSPQGCHVMAKPSGSKCNIDCSYCFYLEKEKLYPESASSSTSWKMNDATLERYVIQHIEAQSSNEVTFAWQGGEPTLLGLAFFEKAVALQNKYGLGKTITNTLQTNGLLLDESWCQFFKAHQFLIGISIDGPQHLHDAYRKTRSGKPTHHKVEAAIDLLKSFGVEFNTLTVISDVNAKSPLEVYHYLKGIGSEHMQFIPLVEREAQQQTEDGLTLLHPGRSEAVSLCDWSVGSEHYGLFMAAIFREWVRQDVGKVWVQLFENTFAMTCGQPAQLCVFSETCGSAFAMENNGDIYACDHYVFPEFKLGNIHTTTIKEINESRANQEFGQDKKHSLSQDCLRCEYRAVCNGGCPKHRFSFSSSGKPDQNYLCHGYKTFFSYSAPYIDLMKKLYQAGHPPVAIMQIIQNKESQ</sequence>
<dbReference type="InterPro" id="IPR047207">
    <property type="entry name" value="SPASM_anSME"/>
</dbReference>
<dbReference type="PROSITE" id="PS51918">
    <property type="entry name" value="RADICAL_SAM"/>
    <property type="match status" value="1"/>
</dbReference>
<dbReference type="PANTHER" id="PTHR43273:SF3">
    <property type="entry name" value="ANAEROBIC SULFATASE-MATURATING ENZYME HOMOLOG ASLB-RELATED"/>
    <property type="match status" value="1"/>
</dbReference>
<gene>
    <name evidence="9" type="ORF">AN168_02750</name>
</gene>
<dbReference type="InterPro" id="IPR023867">
    <property type="entry name" value="Sulphatase_maturase_rSAM"/>
</dbReference>
<dbReference type="PANTHER" id="PTHR43273">
    <property type="entry name" value="ANAEROBIC SULFATASE-MATURATING ENZYME HOMOLOG ASLB-RELATED"/>
    <property type="match status" value="1"/>
</dbReference>
<comment type="cofactor">
    <cofactor evidence="1">
        <name>[4Fe-4S] cluster</name>
        <dbReference type="ChEBI" id="CHEBI:49883"/>
    </cofactor>
</comment>
<accession>A0A837P3X1</accession>
<evidence type="ECO:0000313" key="9">
    <source>
        <dbReference type="EMBL" id="KPL96246.1"/>
    </source>
</evidence>
<keyword evidence="2" id="KW-0004">4Fe-4S</keyword>
<keyword evidence="4" id="KW-0479">Metal-binding</keyword>
<name>A0A837P3X1_VIBSP</name>
<dbReference type="Pfam" id="PF13186">
    <property type="entry name" value="SPASM"/>
    <property type="match status" value="1"/>
</dbReference>
<dbReference type="Gene3D" id="3.20.20.70">
    <property type="entry name" value="Aldolase class I"/>
    <property type="match status" value="1"/>
</dbReference>
<dbReference type="InterPro" id="IPR023885">
    <property type="entry name" value="4Fe4S-binding_SPASM_dom"/>
</dbReference>
<evidence type="ECO:0000256" key="6">
    <source>
        <dbReference type="ARBA" id="ARBA00023014"/>
    </source>
</evidence>
<evidence type="ECO:0000259" key="8">
    <source>
        <dbReference type="PROSITE" id="PS51918"/>
    </source>
</evidence>
<dbReference type="NCBIfam" id="TIGR03942">
    <property type="entry name" value="sulfatase_rSAM"/>
    <property type="match status" value="1"/>
</dbReference>
<evidence type="ECO:0000256" key="2">
    <source>
        <dbReference type="ARBA" id="ARBA00022485"/>
    </source>
</evidence>
<evidence type="ECO:0000313" key="10">
    <source>
        <dbReference type="Proteomes" id="UP000050463"/>
    </source>
</evidence>